<dbReference type="InterPro" id="IPR017610">
    <property type="entry name" value="tRNA_S-uridine_synth_MnmC_C"/>
</dbReference>
<evidence type="ECO:0000256" key="3">
    <source>
        <dbReference type="ARBA" id="ARBA00022630"/>
    </source>
</evidence>
<comment type="similarity">
    <text evidence="10">In the N-terminal section; belongs to the methyltransferase superfamily. tRNA (mnm(5)s(2)U34)-methyltransferase family.</text>
</comment>
<dbReference type="AlphaFoldDB" id="A0A2D2ATK6"/>
<feature type="region of interest" description="FAD-dependent cmnm(5)s(2)U34 oxidoreductase" evidence="10">
    <location>
        <begin position="249"/>
        <end position="598"/>
    </location>
</feature>
<evidence type="ECO:0000256" key="9">
    <source>
        <dbReference type="ARBA" id="ARBA00023268"/>
    </source>
</evidence>
<evidence type="ECO:0000256" key="4">
    <source>
        <dbReference type="ARBA" id="ARBA00022679"/>
    </source>
</evidence>
<evidence type="ECO:0000259" key="12">
    <source>
        <dbReference type="Pfam" id="PF05430"/>
    </source>
</evidence>
<dbReference type="InterPro" id="IPR047785">
    <property type="entry name" value="tRNA_MNMC2"/>
</dbReference>
<keyword evidence="5 10" id="KW-0949">S-adenosyl-L-methionine</keyword>
<dbReference type="EC" id="1.5.-.-" evidence="10"/>
<evidence type="ECO:0000256" key="6">
    <source>
        <dbReference type="ARBA" id="ARBA00022694"/>
    </source>
</evidence>
<keyword evidence="2 10" id="KW-0489">Methyltransferase</keyword>
<evidence type="ECO:0000256" key="2">
    <source>
        <dbReference type="ARBA" id="ARBA00022603"/>
    </source>
</evidence>
<keyword evidence="3 10" id="KW-0285">Flavoprotein</keyword>
<protein>
    <recommendedName>
        <fullName evidence="10">tRNA 5-methylaminomethyl-2-thiouridine biosynthesis bifunctional protein MnmC</fullName>
        <shortName evidence="10">tRNA mnm(5)s(2)U biosynthesis bifunctional protein</shortName>
    </recommendedName>
    <domain>
        <recommendedName>
            <fullName evidence="10">tRNA (mnm(5)s(2)U34)-methyltransferase</fullName>
            <ecNumber evidence="10">2.1.1.61</ecNumber>
        </recommendedName>
    </domain>
    <domain>
        <recommendedName>
            <fullName evidence="10">FAD-dependent cmnm(5)s(2)U34 oxidoreductase</fullName>
            <ecNumber evidence="10">1.5.-.-</ecNumber>
        </recommendedName>
    </domain>
</protein>
<dbReference type="SUPFAM" id="SSF51905">
    <property type="entry name" value="FAD/NAD(P)-binding domain"/>
    <property type="match status" value="1"/>
</dbReference>
<name>A0A2D2ATK6_9CAUL</name>
<dbReference type="Gene3D" id="3.50.50.60">
    <property type="entry name" value="FAD/NAD(P)-binding domain"/>
    <property type="match status" value="1"/>
</dbReference>
<dbReference type="Gene3D" id="3.30.9.10">
    <property type="entry name" value="D-Amino Acid Oxidase, subunit A, domain 2"/>
    <property type="match status" value="1"/>
</dbReference>
<dbReference type="EC" id="2.1.1.61" evidence="10"/>
<evidence type="ECO:0000256" key="1">
    <source>
        <dbReference type="ARBA" id="ARBA00022490"/>
    </source>
</evidence>
<dbReference type="InterPro" id="IPR036188">
    <property type="entry name" value="FAD/NAD-bd_sf"/>
</dbReference>
<dbReference type="Gene3D" id="3.40.50.150">
    <property type="entry name" value="Vaccinia Virus protein VP39"/>
    <property type="match status" value="1"/>
</dbReference>
<reference evidence="13 14" key="1">
    <citation type="submission" date="2017-10" db="EMBL/GenBank/DDBJ databases">
        <title>Genome sequence of Caulobacter mirabilis FWC38.</title>
        <authorList>
            <person name="Fiebig A."/>
            <person name="Crosson S."/>
        </authorList>
    </citation>
    <scope>NUCLEOTIDE SEQUENCE [LARGE SCALE GENOMIC DNA]</scope>
    <source>
        <strain evidence="13 14">FWC 38</strain>
    </source>
</reference>
<dbReference type="PANTHER" id="PTHR13847">
    <property type="entry name" value="SARCOSINE DEHYDROGENASE-RELATED"/>
    <property type="match status" value="1"/>
</dbReference>
<dbReference type="GO" id="GO:0002097">
    <property type="term" value="P:tRNA wobble base modification"/>
    <property type="evidence" value="ECO:0007669"/>
    <property type="project" value="UniProtKB-UniRule"/>
</dbReference>
<evidence type="ECO:0000259" key="11">
    <source>
        <dbReference type="Pfam" id="PF01266"/>
    </source>
</evidence>
<keyword evidence="8 10" id="KW-0560">Oxidoreductase</keyword>
<dbReference type="GO" id="GO:0016645">
    <property type="term" value="F:oxidoreductase activity, acting on the CH-NH group of donors"/>
    <property type="evidence" value="ECO:0007669"/>
    <property type="project" value="InterPro"/>
</dbReference>
<dbReference type="InterPro" id="IPR006076">
    <property type="entry name" value="FAD-dep_OxRdtase"/>
</dbReference>
<feature type="domain" description="MnmC-like methyltransferase" evidence="12">
    <location>
        <begin position="111"/>
        <end position="233"/>
    </location>
</feature>
<dbReference type="NCBIfam" id="NF033855">
    <property type="entry name" value="tRNA_MNMC2"/>
    <property type="match status" value="1"/>
</dbReference>
<dbReference type="InterPro" id="IPR029063">
    <property type="entry name" value="SAM-dependent_MTases_sf"/>
</dbReference>
<comment type="catalytic activity">
    <reaction evidence="10">
        <text>5-aminomethyl-2-thiouridine(34) in tRNA + S-adenosyl-L-methionine = 5-methylaminomethyl-2-thiouridine(34) in tRNA + S-adenosyl-L-homocysteine + H(+)</text>
        <dbReference type="Rhea" id="RHEA:19569"/>
        <dbReference type="Rhea" id="RHEA-COMP:10195"/>
        <dbReference type="Rhea" id="RHEA-COMP:10197"/>
        <dbReference type="ChEBI" id="CHEBI:15378"/>
        <dbReference type="ChEBI" id="CHEBI:57856"/>
        <dbReference type="ChEBI" id="CHEBI:59789"/>
        <dbReference type="ChEBI" id="CHEBI:74454"/>
        <dbReference type="ChEBI" id="CHEBI:74455"/>
        <dbReference type="EC" id="2.1.1.61"/>
    </reaction>
</comment>
<dbReference type="GO" id="GO:0004808">
    <property type="term" value="F:tRNA (5-methylaminomethyl-2-thiouridylate)(34)-methyltransferase activity"/>
    <property type="evidence" value="ECO:0007669"/>
    <property type="project" value="UniProtKB-EC"/>
</dbReference>
<gene>
    <name evidence="10" type="primary">mnmC</name>
    <name evidence="13" type="ORF">CSW64_02385</name>
</gene>
<dbReference type="InterPro" id="IPR008471">
    <property type="entry name" value="MnmC-like_methylTransf"/>
</dbReference>
<keyword evidence="1 10" id="KW-0963">Cytoplasm</keyword>
<keyword evidence="7 10" id="KW-0274">FAD</keyword>
<feature type="region of interest" description="tRNA (mnm(5)s(2)U34)-methyltransferase" evidence="10">
    <location>
        <begin position="1"/>
        <end position="234"/>
    </location>
</feature>
<evidence type="ECO:0000256" key="7">
    <source>
        <dbReference type="ARBA" id="ARBA00022827"/>
    </source>
</evidence>
<organism evidence="13 14">
    <name type="scientific">Caulobacter mirabilis</name>
    <dbReference type="NCBI Taxonomy" id="69666"/>
    <lineage>
        <taxon>Bacteria</taxon>
        <taxon>Pseudomonadati</taxon>
        <taxon>Pseudomonadota</taxon>
        <taxon>Alphaproteobacteria</taxon>
        <taxon>Caulobacterales</taxon>
        <taxon>Caulobacteraceae</taxon>
        <taxon>Caulobacter</taxon>
    </lineage>
</organism>
<dbReference type="Pfam" id="PF05430">
    <property type="entry name" value="Methyltransf_30"/>
    <property type="match status" value="1"/>
</dbReference>
<dbReference type="InterPro" id="IPR023032">
    <property type="entry name" value="tRNA_MAMT_biosynth_bifunc_MnmC"/>
</dbReference>
<dbReference type="OrthoDB" id="9786494at2"/>
<dbReference type="NCBIfam" id="TIGR03197">
    <property type="entry name" value="MnmC_Cterm"/>
    <property type="match status" value="1"/>
</dbReference>
<evidence type="ECO:0000256" key="10">
    <source>
        <dbReference type="HAMAP-Rule" id="MF_01102"/>
    </source>
</evidence>
<comment type="subcellular location">
    <subcellularLocation>
        <location evidence="10">Cytoplasm</location>
    </subcellularLocation>
</comment>
<comment type="cofactor">
    <cofactor evidence="10">
        <name>FAD</name>
        <dbReference type="ChEBI" id="CHEBI:57692"/>
    </cofactor>
</comment>
<dbReference type="EMBL" id="CP024201">
    <property type="protein sequence ID" value="ATQ41340.1"/>
    <property type="molecule type" value="Genomic_DNA"/>
</dbReference>
<dbReference type="KEGG" id="cmb:CSW64_02385"/>
<comment type="similarity">
    <text evidence="10">In the C-terminal section; belongs to the DAO family.</text>
</comment>
<dbReference type="RefSeq" id="WP_099620597.1">
    <property type="nucleotide sequence ID" value="NZ_CP024201.1"/>
</dbReference>
<dbReference type="SUPFAM" id="SSF54373">
    <property type="entry name" value="FAD-linked reductases, C-terminal domain"/>
    <property type="match status" value="1"/>
</dbReference>
<comment type="function">
    <text evidence="10">Catalyzes the last two steps in the biosynthesis of 5-methylaminomethyl-2-thiouridine (mnm(5)s(2)U) at the wobble position (U34) in tRNA. Catalyzes the FAD-dependent demodification of cmnm(5)s(2)U34 to nm(5)s(2)U34, followed by the transfer of a methyl group from S-adenosyl-L-methionine to nm(5)s(2)U34, to form mnm(5)s(2)U34.</text>
</comment>
<dbReference type="Proteomes" id="UP000228945">
    <property type="component" value="Chromosome"/>
</dbReference>
<keyword evidence="14" id="KW-1185">Reference proteome</keyword>
<keyword evidence="4 10" id="KW-0808">Transferase</keyword>
<evidence type="ECO:0000313" key="14">
    <source>
        <dbReference type="Proteomes" id="UP000228945"/>
    </source>
</evidence>
<sequence>MTAAPPIDPALTWGEDGLPRSGLYGDVYFSSDDGLAETRAVFLAGADLPHAWRDRERFVIGELGFGTGLNIAALLDLWRRERPPGGRLHVFSVERHPLAVDDAARALARWPELEPVAAPLLAAWPRRARGFHRLDLPNLDAVIDLAVMDAAEALTQWQGRADAWFLDGFAPASNPAMWRQEVLDLVAARSAPGARVATFTVAGAVRRGLQAAGFAVEKRPGFGRKRERLEASMPGGPAPVPPRRRVAVIGAGIAGASLARAFRLAGAAVEVFDPRGAGGGASGNPAALVSPRVDASLGPVAALYAQAQARSADLYRATPDVVISEHTLLLERTDRDGARFRTVADSDLFAPGSVVPLDQAETAALADAPGLPGGVLFKDGLVIEPAPLLAAWAGTVRRESVARLESIGAGWRLRSADDALLAEVDIVCLAAGHRSTTLLDGPPLQPIRGQASWTTEARLGQAISFGGYAAPTRDGLLFGATHDRDRDDETLDPADHQRNLAQLATLLPDLAGRLDAHALQGRASVRAATADRLPLAGRLADNAFVLAGLGSRGFCLAPLLAEHLVALALGHPSPLPEPLGSLIDPVRFARRARRKTSS</sequence>
<evidence type="ECO:0000256" key="5">
    <source>
        <dbReference type="ARBA" id="ARBA00022691"/>
    </source>
</evidence>
<dbReference type="PANTHER" id="PTHR13847:SF283">
    <property type="entry name" value="TRNA 5-METHYLAMINOMETHYL-2-THIOURIDINE BIOSYNTHESIS BIFUNCTIONAL PROTEIN MNMC"/>
    <property type="match status" value="1"/>
</dbReference>
<keyword evidence="6 10" id="KW-0819">tRNA processing</keyword>
<dbReference type="GO" id="GO:0050660">
    <property type="term" value="F:flavin adenine dinucleotide binding"/>
    <property type="evidence" value="ECO:0007669"/>
    <property type="project" value="UniProtKB-UniRule"/>
</dbReference>
<accession>A0A2D2ATK6</accession>
<evidence type="ECO:0000313" key="13">
    <source>
        <dbReference type="EMBL" id="ATQ41340.1"/>
    </source>
</evidence>
<feature type="domain" description="FAD dependent oxidoreductase" evidence="11">
    <location>
        <begin position="245"/>
        <end position="566"/>
    </location>
</feature>
<dbReference type="HAMAP" id="MF_01102">
    <property type="entry name" value="MnmC"/>
    <property type="match status" value="1"/>
</dbReference>
<evidence type="ECO:0000256" key="8">
    <source>
        <dbReference type="ARBA" id="ARBA00023002"/>
    </source>
</evidence>
<dbReference type="GO" id="GO:0005737">
    <property type="term" value="C:cytoplasm"/>
    <property type="evidence" value="ECO:0007669"/>
    <property type="project" value="UniProtKB-SubCell"/>
</dbReference>
<dbReference type="SUPFAM" id="SSF53335">
    <property type="entry name" value="S-adenosyl-L-methionine-dependent methyltransferases"/>
    <property type="match status" value="1"/>
</dbReference>
<proteinExistence type="inferred from homology"/>
<dbReference type="Pfam" id="PF01266">
    <property type="entry name" value="DAO"/>
    <property type="match status" value="1"/>
</dbReference>
<keyword evidence="9 10" id="KW-0511">Multifunctional enzyme</keyword>
<dbReference type="GO" id="GO:0032259">
    <property type="term" value="P:methylation"/>
    <property type="evidence" value="ECO:0007669"/>
    <property type="project" value="UniProtKB-KW"/>
</dbReference>